<evidence type="ECO:0000313" key="1">
    <source>
        <dbReference type="EMBL" id="KKK53045.1"/>
    </source>
</evidence>
<comment type="caution">
    <text evidence="1">The sequence shown here is derived from an EMBL/GenBank/DDBJ whole genome shotgun (WGS) entry which is preliminary data.</text>
</comment>
<reference evidence="1" key="1">
    <citation type="journal article" date="2015" name="Nature">
        <title>Complex archaea that bridge the gap between prokaryotes and eukaryotes.</title>
        <authorList>
            <person name="Spang A."/>
            <person name="Saw J.H."/>
            <person name="Jorgensen S.L."/>
            <person name="Zaremba-Niedzwiedzka K."/>
            <person name="Martijn J."/>
            <person name="Lind A.E."/>
            <person name="van Eijk R."/>
            <person name="Schleper C."/>
            <person name="Guy L."/>
            <person name="Ettema T.J."/>
        </authorList>
    </citation>
    <scope>NUCLEOTIDE SEQUENCE</scope>
</reference>
<accession>A0A0F8WX81</accession>
<name>A0A0F8WX81_9ZZZZ</name>
<proteinExistence type="predicted"/>
<organism evidence="1">
    <name type="scientific">marine sediment metagenome</name>
    <dbReference type="NCBI Taxonomy" id="412755"/>
    <lineage>
        <taxon>unclassified sequences</taxon>
        <taxon>metagenomes</taxon>
        <taxon>ecological metagenomes</taxon>
    </lineage>
</organism>
<gene>
    <name evidence="1" type="ORF">LCGC14_3098740</name>
</gene>
<sequence>ELPIWAACSAKINANEDLSPLEQFIHDNEPAEPDDTVIFRTGLQALLDEY</sequence>
<protein>
    <submittedName>
        <fullName evidence="1">Uncharacterized protein</fullName>
    </submittedName>
</protein>
<feature type="non-terminal residue" evidence="1">
    <location>
        <position position="1"/>
    </location>
</feature>
<dbReference type="EMBL" id="LAZR01066705">
    <property type="protein sequence ID" value="KKK53045.1"/>
    <property type="molecule type" value="Genomic_DNA"/>
</dbReference>
<dbReference type="AlphaFoldDB" id="A0A0F8WX81"/>